<evidence type="ECO:0000313" key="2">
    <source>
        <dbReference type="Proteomes" id="UP001148838"/>
    </source>
</evidence>
<comment type="caution">
    <text evidence="1">The sequence shown here is derived from an EMBL/GenBank/DDBJ whole genome shotgun (WGS) entry which is preliminary data.</text>
</comment>
<evidence type="ECO:0000313" key="1">
    <source>
        <dbReference type="EMBL" id="KAJ4436169.1"/>
    </source>
</evidence>
<proteinExistence type="predicted"/>
<name>A0ABQ8SPS0_PERAM</name>
<accession>A0ABQ8SPS0</accession>
<gene>
    <name evidence="1" type="ORF">ANN_18799</name>
</gene>
<keyword evidence="2" id="KW-1185">Reference proteome</keyword>
<sequence length="95" mass="10886">MPKEDIKVFLKANRDDDLYSSTVPDRLDFWKMLVPAKCTGLVQPAEVYFFRSFKNMVKFIMDTVVMTPDINFSTETTTICSLPVFSTSISQPHPD</sequence>
<protein>
    <submittedName>
        <fullName evidence="1">Uncharacterized protein</fullName>
    </submittedName>
</protein>
<organism evidence="1 2">
    <name type="scientific">Periplaneta americana</name>
    <name type="common">American cockroach</name>
    <name type="synonym">Blatta americana</name>
    <dbReference type="NCBI Taxonomy" id="6978"/>
    <lineage>
        <taxon>Eukaryota</taxon>
        <taxon>Metazoa</taxon>
        <taxon>Ecdysozoa</taxon>
        <taxon>Arthropoda</taxon>
        <taxon>Hexapoda</taxon>
        <taxon>Insecta</taxon>
        <taxon>Pterygota</taxon>
        <taxon>Neoptera</taxon>
        <taxon>Polyneoptera</taxon>
        <taxon>Dictyoptera</taxon>
        <taxon>Blattodea</taxon>
        <taxon>Blattoidea</taxon>
        <taxon>Blattidae</taxon>
        <taxon>Blattinae</taxon>
        <taxon>Periplaneta</taxon>
    </lineage>
</organism>
<reference evidence="1 2" key="1">
    <citation type="journal article" date="2022" name="Allergy">
        <title>Genome assembly and annotation of Periplaneta americana reveal a comprehensive cockroach allergen profile.</title>
        <authorList>
            <person name="Wang L."/>
            <person name="Xiong Q."/>
            <person name="Saelim N."/>
            <person name="Wang L."/>
            <person name="Nong W."/>
            <person name="Wan A.T."/>
            <person name="Shi M."/>
            <person name="Liu X."/>
            <person name="Cao Q."/>
            <person name="Hui J.H.L."/>
            <person name="Sookrung N."/>
            <person name="Leung T.F."/>
            <person name="Tungtrongchitr A."/>
            <person name="Tsui S.K.W."/>
        </authorList>
    </citation>
    <scope>NUCLEOTIDE SEQUENCE [LARGE SCALE GENOMIC DNA]</scope>
    <source>
        <strain evidence="1">PWHHKU_190912</strain>
    </source>
</reference>
<dbReference type="EMBL" id="JAJSOF020000023">
    <property type="protein sequence ID" value="KAJ4436169.1"/>
    <property type="molecule type" value="Genomic_DNA"/>
</dbReference>
<dbReference type="Proteomes" id="UP001148838">
    <property type="component" value="Unassembled WGS sequence"/>
</dbReference>